<dbReference type="Proteomes" id="UP000279173">
    <property type="component" value="Unassembled WGS sequence"/>
</dbReference>
<dbReference type="AlphaFoldDB" id="A0A3M6CPT5"/>
<dbReference type="EMBL" id="RBUT01000123">
    <property type="protein sequence ID" value="RMV45750.1"/>
    <property type="molecule type" value="Genomic_DNA"/>
</dbReference>
<evidence type="ECO:0000313" key="2">
    <source>
        <dbReference type="Proteomes" id="UP000279173"/>
    </source>
</evidence>
<evidence type="ECO:0000313" key="1">
    <source>
        <dbReference type="EMBL" id="RMV45750.1"/>
    </source>
</evidence>
<reference evidence="1 2" key="1">
    <citation type="submission" date="2018-08" db="EMBL/GenBank/DDBJ databases">
        <title>Recombination of ecologically and evolutionarily significant loci maintains genetic cohesion in the Pseudomonas syringae species complex.</title>
        <authorList>
            <person name="Dillon M."/>
            <person name="Thakur S."/>
            <person name="Almeida R.N.D."/>
            <person name="Weir B.S."/>
            <person name="Guttman D.S."/>
        </authorList>
    </citation>
    <scope>NUCLEOTIDE SEQUENCE [LARGE SCALE GENOMIC DNA]</scope>
    <source>
        <strain evidence="1 2">ICMP 3263</strain>
    </source>
</reference>
<proteinExistence type="predicted"/>
<organism evidence="1 2">
    <name type="scientific">Pseudomonas syringae pv. helianthi</name>
    <dbReference type="NCBI Taxonomy" id="251654"/>
    <lineage>
        <taxon>Bacteria</taxon>
        <taxon>Pseudomonadati</taxon>
        <taxon>Pseudomonadota</taxon>
        <taxon>Gammaproteobacteria</taxon>
        <taxon>Pseudomonadales</taxon>
        <taxon>Pseudomonadaceae</taxon>
        <taxon>Pseudomonas</taxon>
    </lineage>
</organism>
<protein>
    <submittedName>
        <fullName evidence="1">Uncharacterized protein</fullName>
    </submittedName>
</protein>
<accession>A0A3M6CPT5</accession>
<name>A0A3M6CPT5_9PSED</name>
<comment type="caution">
    <text evidence="1">The sequence shown here is derived from an EMBL/GenBank/DDBJ whole genome shotgun (WGS) entry which is preliminary data.</text>
</comment>
<gene>
    <name evidence="1" type="ORF">ALP10_200172</name>
</gene>
<sequence length="153" mass="16783">MRLRNGKIAQQPFARPTARFNGKALAGGHEYPLTQRHDCPGFRYTIQQQLSDIGTAALYGGVAVGGQRPNAQTKYFRGDEGFCRPIDPIEHINALVHVGRHRAGWNQKQAFVIGVGNVGNVVSTGTESLPMNFYGVPVDQLDACRDHDPRSDP</sequence>